<feature type="signal peptide" evidence="1">
    <location>
        <begin position="1"/>
        <end position="25"/>
    </location>
</feature>
<dbReference type="InterPro" id="IPR026893">
    <property type="entry name" value="Tyr/Ser_Pase_IphP-type"/>
</dbReference>
<name>A0A8J6C9H0_DIALT</name>
<dbReference type="Gene3D" id="3.90.190.10">
    <property type="entry name" value="Protein tyrosine phosphatase superfamily"/>
    <property type="match status" value="1"/>
</dbReference>
<dbReference type="Pfam" id="PF13350">
    <property type="entry name" value="Y_phosphatase3"/>
    <property type="match status" value="1"/>
</dbReference>
<dbReference type="SUPFAM" id="SSF52799">
    <property type="entry name" value="(Phosphotyrosine protein) phosphatases II"/>
    <property type="match status" value="1"/>
</dbReference>
<protein>
    <recommendedName>
        <fullName evidence="2">Tyrosine specific protein phosphatases domain-containing protein</fullName>
    </recommendedName>
</protein>
<keyword evidence="4" id="KW-1185">Reference proteome</keyword>
<dbReference type="OrthoDB" id="449382at2759"/>
<reference evidence="3" key="1">
    <citation type="submission" date="2021-05" db="EMBL/GenBank/DDBJ databases">
        <title>The genome of the haptophyte Pavlova lutheri (Diacronema luteri, Pavlovales) - a model for lipid biosynthesis in eukaryotic algae.</title>
        <authorList>
            <person name="Hulatt C.J."/>
            <person name="Posewitz M.C."/>
        </authorList>
    </citation>
    <scope>NUCLEOTIDE SEQUENCE</scope>
    <source>
        <strain evidence="3">NIVA-4/92</strain>
    </source>
</reference>
<dbReference type="PANTHER" id="PTHR31126">
    <property type="entry name" value="TYROSINE-PROTEIN PHOSPHATASE"/>
    <property type="match status" value="1"/>
</dbReference>
<dbReference type="PANTHER" id="PTHR31126:SF1">
    <property type="entry name" value="TYROSINE SPECIFIC PROTEIN PHOSPHATASES DOMAIN-CONTAINING PROTEIN"/>
    <property type="match status" value="1"/>
</dbReference>
<dbReference type="InterPro" id="IPR000387">
    <property type="entry name" value="Tyr_Pase_dom"/>
</dbReference>
<evidence type="ECO:0000313" key="4">
    <source>
        <dbReference type="Proteomes" id="UP000751190"/>
    </source>
</evidence>
<evidence type="ECO:0000259" key="2">
    <source>
        <dbReference type="PROSITE" id="PS50056"/>
    </source>
</evidence>
<feature type="domain" description="Tyrosine specific protein phosphatases" evidence="2">
    <location>
        <begin position="170"/>
        <end position="243"/>
    </location>
</feature>
<keyword evidence="1" id="KW-0732">Signal</keyword>
<dbReference type="PROSITE" id="PS50056">
    <property type="entry name" value="TYR_PHOSPHATASE_2"/>
    <property type="match status" value="1"/>
</dbReference>
<evidence type="ECO:0000256" key="1">
    <source>
        <dbReference type="SAM" id="SignalP"/>
    </source>
</evidence>
<dbReference type="AlphaFoldDB" id="A0A8J6C9H0"/>
<comment type="caution">
    <text evidence="3">The sequence shown here is derived from an EMBL/GenBank/DDBJ whole genome shotgun (WGS) entry which is preliminary data.</text>
</comment>
<sequence length="300" mass="31777">MAVHRPTWCAVRLLAFSALSLGARALELAGIRNFRAVSSRLPGVYRSAAVETATAEDCELLAAHGITCVIDLRNADEMAKARAKATPHGLALAERLDCGDGRWRRIHVPVLNDMDAFFDAIEAQLPVAKRAQALLFRGFSGEQLNRLLYDALSEGGNAVLNTAMLAANAGDFARAMHAVAEGVARGDGVLFHCAYGKDRTGVLAALLQHAAGDSRDEIIEAYGLSEQILGRQTFMAETNAEKIDGADLTNLQGSPPAAMVATLQWLAAAHGSVDGYLARAGCADAWRARLLAQSTAAIAV</sequence>
<organism evidence="3 4">
    <name type="scientific">Diacronema lutheri</name>
    <name type="common">Unicellular marine alga</name>
    <name type="synonym">Monochrysis lutheri</name>
    <dbReference type="NCBI Taxonomy" id="2081491"/>
    <lineage>
        <taxon>Eukaryota</taxon>
        <taxon>Haptista</taxon>
        <taxon>Haptophyta</taxon>
        <taxon>Pavlovophyceae</taxon>
        <taxon>Pavlovales</taxon>
        <taxon>Pavlovaceae</taxon>
        <taxon>Diacronema</taxon>
    </lineage>
</organism>
<dbReference type="InterPro" id="IPR016130">
    <property type="entry name" value="Tyr_Pase_AS"/>
</dbReference>
<dbReference type="InterPro" id="IPR029021">
    <property type="entry name" value="Prot-tyrosine_phosphatase-like"/>
</dbReference>
<dbReference type="EMBL" id="JAGTXO010000025">
    <property type="protein sequence ID" value="KAG8461585.1"/>
    <property type="molecule type" value="Genomic_DNA"/>
</dbReference>
<proteinExistence type="predicted"/>
<evidence type="ECO:0000313" key="3">
    <source>
        <dbReference type="EMBL" id="KAG8461585.1"/>
    </source>
</evidence>
<dbReference type="Proteomes" id="UP000751190">
    <property type="component" value="Unassembled WGS sequence"/>
</dbReference>
<feature type="chain" id="PRO_5035320834" description="Tyrosine specific protein phosphatases domain-containing protein" evidence="1">
    <location>
        <begin position="26"/>
        <end position="300"/>
    </location>
</feature>
<gene>
    <name evidence="3" type="ORF">KFE25_001189</name>
</gene>
<dbReference type="GO" id="GO:0004721">
    <property type="term" value="F:phosphoprotein phosphatase activity"/>
    <property type="evidence" value="ECO:0007669"/>
    <property type="project" value="InterPro"/>
</dbReference>
<accession>A0A8J6C9H0</accession>
<dbReference type="PROSITE" id="PS00383">
    <property type="entry name" value="TYR_PHOSPHATASE_1"/>
    <property type="match status" value="1"/>
</dbReference>